<keyword evidence="2" id="KW-0012">Acyltransferase</keyword>
<evidence type="ECO:0000313" key="5">
    <source>
        <dbReference type="Proteomes" id="UP000036045"/>
    </source>
</evidence>
<dbReference type="EMBL" id="LDPH01000040">
    <property type="protein sequence ID" value="KLV19569.1"/>
    <property type="molecule type" value="Genomic_DNA"/>
</dbReference>
<dbReference type="GO" id="GO:0005737">
    <property type="term" value="C:cytoplasm"/>
    <property type="evidence" value="ECO:0007669"/>
    <property type="project" value="TreeGrafter"/>
</dbReference>
<gene>
    <name evidence="4" type="ORF">ABW02_23660</name>
</gene>
<dbReference type="PATRIC" id="fig|1397.4.peg.4231"/>
<dbReference type="PROSITE" id="PS51186">
    <property type="entry name" value="GNAT"/>
    <property type="match status" value="1"/>
</dbReference>
<name>A0A0J1I0U4_NIACI</name>
<evidence type="ECO:0000256" key="1">
    <source>
        <dbReference type="ARBA" id="ARBA00022679"/>
    </source>
</evidence>
<dbReference type="OrthoDB" id="9775804at2"/>
<feature type="domain" description="N-acetyltransferase" evidence="3">
    <location>
        <begin position="1"/>
        <end position="138"/>
    </location>
</feature>
<dbReference type="InterPro" id="IPR016181">
    <property type="entry name" value="Acyl_CoA_acyltransferase"/>
</dbReference>
<dbReference type="PANTHER" id="PTHR43626">
    <property type="entry name" value="ACYL-COA N-ACYLTRANSFERASE"/>
    <property type="match status" value="1"/>
</dbReference>
<evidence type="ECO:0000259" key="3">
    <source>
        <dbReference type="PROSITE" id="PS51186"/>
    </source>
</evidence>
<sequence>MKYFITEELPSFTKFAQLHEDSGLLNNKKGNYTREQLYEAAKNSWYSVSIYNDNEKLIAFGRMISDGVYQALICDVMVDPNEQGKGLGKQIIEKLVSKCQQSGIQSIQLFSAKGKHPFYKKLGFIEREQDAPGMSLHL</sequence>
<dbReference type="AlphaFoldDB" id="A0A0J1I0U4"/>
<dbReference type="CDD" id="cd04301">
    <property type="entry name" value="NAT_SF"/>
    <property type="match status" value="1"/>
</dbReference>
<accession>A0A0J1I0U4</accession>
<comment type="caution">
    <text evidence="4">The sequence shown here is derived from an EMBL/GenBank/DDBJ whole genome shotgun (WGS) entry which is preliminary data.</text>
</comment>
<dbReference type="Gene3D" id="3.40.630.30">
    <property type="match status" value="1"/>
</dbReference>
<proteinExistence type="predicted"/>
<evidence type="ECO:0000256" key="2">
    <source>
        <dbReference type="ARBA" id="ARBA00023315"/>
    </source>
</evidence>
<dbReference type="Proteomes" id="UP000036045">
    <property type="component" value="Unassembled WGS sequence"/>
</dbReference>
<dbReference type="RefSeq" id="WP_047944617.1">
    <property type="nucleotide sequence ID" value="NZ_JARTLH010000008.1"/>
</dbReference>
<dbReference type="InterPro" id="IPR045039">
    <property type="entry name" value="NSI-like"/>
</dbReference>
<dbReference type="SUPFAM" id="SSF55729">
    <property type="entry name" value="Acyl-CoA N-acyltransferases (Nat)"/>
    <property type="match status" value="1"/>
</dbReference>
<keyword evidence="1 4" id="KW-0808">Transferase</keyword>
<dbReference type="PANTHER" id="PTHR43626:SF4">
    <property type="entry name" value="GCN5-RELATED N-ACETYLTRANSFERASE 2, CHLOROPLASTIC"/>
    <property type="match status" value="1"/>
</dbReference>
<organism evidence="4 5">
    <name type="scientific">Niallia circulans</name>
    <name type="common">Bacillus circulans</name>
    <dbReference type="NCBI Taxonomy" id="1397"/>
    <lineage>
        <taxon>Bacteria</taxon>
        <taxon>Bacillati</taxon>
        <taxon>Bacillota</taxon>
        <taxon>Bacilli</taxon>
        <taxon>Bacillales</taxon>
        <taxon>Bacillaceae</taxon>
        <taxon>Niallia</taxon>
    </lineage>
</organism>
<keyword evidence="5" id="KW-1185">Reference proteome</keyword>
<evidence type="ECO:0000313" key="4">
    <source>
        <dbReference type="EMBL" id="KLV19569.1"/>
    </source>
</evidence>
<protein>
    <submittedName>
        <fullName evidence="4">GNAT family acetyltransferase</fullName>
    </submittedName>
</protein>
<dbReference type="Pfam" id="PF13673">
    <property type="entry name" value="Acetyltransf_10"/>
    <property type="match status" value="1"/>
</dbReference>
<dbReference type="InterPro" id="IPR000182">
    <property type="entry name" value="GNAT_dom"/>
</dbReference>
<dbReference type="GO" id="GO:0008080">
    <property type="term" value="F:N-acetyltransferase activity"/>
    <property type="evidence" value="ECO:0007669"/>
    <property type="project" value="InterPro"/>
</dbReference>
<reference evidence="4 5" key="1">
    <citation type="submission" date="2015-05" db="EMBL/GenBank/DDBJ databases">
        <title>Whole genome sequence and identification of bacterial endophytes from Costus igneus.</title>
        <authorList>
            <person name="Lee Y.P."/>
            <person name="Gan H.M."/>
            <person name="Eng W."/>
            <person name="Wheatley M.S."/>
            <person name="Caraballo A."/>
            <person name="Polter S."/>
            <person name="Savka M.A."/>
            <person name="Hudson A.O."/>
        </authorList>
    </citation>
    <scope>NUCLEOTIDE SEQUENCE [LARGE SCALE GENOMIC DNA]</scope>
    <source>
        <strain evidence="4 5">RIT379</strain>
    </source>
</reference>